<dbReference type="KEGG" id="shh:ShL2_00924"/>
<dbReference type="SMART" id="SM00710">
    <property type="entry name" value="PbH1"/>
    <property type="match status" value="5"/>
</dbReference>
<dbReference type="Gene3D" id="2.160.20.10">
    <property type="entry name" value="Single-stranded right-handed beta-helix, Pectin lyase-like"/>
    <property type="match status" value="1"/>
</dbReference>
<dbReference type="InterPro" id="IPR011050">
    <property type="entry name" value="Pectin_lyase_fold/virulence"/>
</dbReference>
<evidence type="ECO:0000313" key="5">
    <source>
        <dbReference type="Proteomes" id="UP001269271"/>
    </source>
</evidence>
<reference evidence="2 5" key="2">
    <citation type="submission" date="2023-08" db="EMBL/GenBank/DDBJ databases">
        <title>Genomic surveillance of Staphylococcus haemolyticus neonatal outbreak in southern France.</title>
        <authorList>
            <person name="Magnan C."/>
            <person name="Morsli M."/>
            <person name="Thiery B."/>
            <person name="Salipante F."/>
            <person name="Attar J."/>
            <person name="Massimo D.M."/>
            <person name="Ory J."/>
            <person name="Pantel A."/>
            <person name="Lavigne J.-P."/>
        </authorList>
    </citation>
    <scope>NUCLEOTIDE SEQUENCE [LARGE SCALE GENOMIC DNA]</scope>
    <source>
        <strain evidence="2 5">NSH026</strain>
    </source>
</reference>
<keyword evidence="3" id="KW-0456">Lyase</keyword>
<gene>
    <name evidence="3" type="ORF">CV019_09590</name>
    <name evidence="2" type="ORF">RO950_07225</name>
</gene>
<sequence length="360" mass="40082">MLINAQDYGLKGCNKRKDTKAIQRALNKARYGEHTVLIPSGTYYISKALIIYDSTTLLLEDDTTLLRCGKDALLKNGHRFGFYKGYQGNSHIYIKGGTFDMNGSKYPYNNTAMSIGHAEDIQLIGVTVLNVVGGHALDACGINGLYIKNCNFKGFNDFDGDRSFSEAIQLDIQVPGAFPKFGTTDGTITKNVVIENCYFGNSDDHQMRPWNRAIGSHASRYNKFYENVHIKDNCFEGTEDYALTPLKAKNMIISRNKFKNCKGGIRFLGVKDGKNAADPVTGKVMESQAGENFSVIGNHFIGEMKKDAIHIRSYNNVKHQQVFIAGNTFDKASQTIHLEDIEDLTLNQGEDVTIKKINVD</sequence>
<dbReference type="EMBL" id="JAVSOO010000016">
    <property type="protein sequence ID" value="MDT4286811.1"/>
    <property type="molecule type" value="Genomic_DNA"/>
</dbReference>
<reference evidence="3 4" key="1">
    <citation type="submission" date="2017-11" db="EMBL/GenBank/DDBJ databases">
        <authorList>
            <person name="Founou R.C."/>
            <person name="Founou L."/>
            <person name="Allam M."/>
            <person name="Ismail A."/>
            <person name="Essack S.Y."/>
        </authorList>
    </citation>
    <scope>NUCLEOTIDE SEQUENCE [LARGE SCALE GENOMIC DNA]</scope>
    <source>
        <strain evidence="3 4">G811N2B1</strain>
    </source>
</reference>
<keyword evidence="5" id="KW-1185">Reference proteome</keyword>
<dbReference type="EMBL" id="PGWX01000353">
    <property type="protein sequence ID" value="PPJ73298.1"/>
    <property type="molecule type" value="Genomic_DNA"/>
</dbReference>
<evidence type="ECO:0000313" key="2">
    <source>
        <dbReference type="EMBL" id="MDT4286811.1"/>
    </source>
</evidence>
<dbReference type="Pfam" id="PF12708">
    <property type="entry name" value="Pect-lyase_RHGA_epim"/>
    <property type="match status" value="1"/>
</dbReference>
<dbReference type="InterPro" id="IPR006626">
    <property type="entry name" value="PbH1"/>
</dbReference>
<feature type="domain" description="Rhamnogalacturonase A/B/Epimerase-like pectate lyase" evidence="1">
    <location>
        <begin position="3"/>
        <end position="58"/>
    </location>
</feature>
<dbReference type="SUPFAM" id="SSF51126">
    <property type="entry name" value="Pectin lyase-like"/>
    <property type="match status" value="1"/>
</dbReference>
<comment type="caution">
    <text evidence="3">The sequence shown here is derived from an EMBL/GenBank/DDBJ whole genome shotgun (WGS) entry which is preliminary data.</text>
</comment>
<dbReference type="OMA" id="PWNRAIG"/>
<dbReference type="RefSeq" id="WP_011275342.1">
    <property type="nucleotide sequence ID" value="NZ_BKAY01000013.1"/>
</dbReference>
<dbReference type="AlphaFoldDB" id="A0A2A1KC52"/>
<name>A0A2A1KC52_STAHA</name>
<evidence type="ECO:0000313" key="4">
    <source>
        <dbReference type="Proteomes" id="UP000238153"/>
    </source>
</evidence>
<dbReference type="GO" id="GO:0016787">
    <property type="term" value="F:hydrolase activity"/>
    <property type="evidence" value="ECO:0007669"/>
    <property type="project" value="UniProtKB-KW"/>
</dbReference>
<dbReference type="STRING" id="1283.ShL2_00924"/>
<dbReference type="InterPro" id="IPR012334">
    <property type="entry name" value="Pectin_lyas_fold"/>
</dbReference>
<organism evidence="3 4">
    <name type="scientific">Staphylococcus haemolyticus</name>
    <dbReference type="NCBI Taxonomy" id="1283"/>
    <lineage>
        <taxon>Bacteria</taxon>
        <taxon>Bacillati</taxon>
        <taxon>Bacillota</taxon>
        <taxon>Bacilli</taxon>
        <taxon>Bacillales</taxon>
        <taxon>Staphylococcaceae</taxon>
        <taxon>Staphylococcus</taxon>
    </lineage>
</organism>
<dbReference type="Proteomes" id="UP001269271">
    <property type="component" value="Unassembled WGS sequence"/>
</dbReference>
<dbReference type="InterPro" id="IPR024535">
    <property type="entry name" value="RHGA/B-epi-like_pectate_lyase"/>
</dbReference>
<protein>
    <submittedName>
        <fullName evidence="2">Glycosyl hydrolase family 28-related protein</fullName>
    </submittedName>
    <submittedName>
        <fullName evidence="3">Pectate lyase</fullName>
    </submittedName>
</protein>
<dbReference type="GO" id="GO:0016829">
    <property type="term" value="F:lyase activity"/>
    <property type="evidence" value="ECO:0007669"/>
    <property type="project" value="UniProtKB-KW"/>
</dbReference>
<evidence type="ECO:0000259" key="1">
    <source>
        <dbReference type="Pfam" id="PF12708"/>
    </source>
</evidence>
<dbReference type="GeneID" id="93780421"/>
<evidence type="ECO:0000313" key="3">
    <source>
        <dbReference type="EMBL" id="PPJ73298.1"/>
    </source>
</evidence>
<keyword evidence="2" id="KW-0378">Hydrolase</keyword>
<proteinExistence type="predicted"/>
<dbReference type="Proteomes" id="UP000238153">
    <property type="component" value="Unassembled WGS sequence"/>
</dbReference>
<accession>A0A2A1KC52</accession>